<keyword evidence="2" id="KW-1185">Reference proteome</keyword>
<evidence type="ECO:0000313" key="1">
    <source>
        <dbReference type="EMBL" id="KAE8156074.1"/>
    </source>
</evidence>
<dbReference type="InterPro" id="IPR037175">
    <property type="entry name" value="KFase_sf"/>
</dbReference>
<protein>
    <submittedName>
        <fullName evidence="1">Uncharacterized protein</fullName>
    </submittedName>
</protein>
<name>A0A5N6UBW6_ASPTM</name>
<reference evidence="1 2" key="1">
    <citation type="submission" date="2019-04" db="EMBL/GenBank/DDBJ databases">
        <title>Friends and foes A comparative genomics study of 23 Aspergillus species from section Flavi.</title>
        <authorList>
            <consortium name="DOE Joint Genome Institute"/>
            <person name="Kjaerbolling I."/>
            <person name="Vesth T."/>
            <person name="Frisvad J.C."/>
            <person name="Nybo J.L."/>
            <person name="Theobald S."/>
            <person name="Kildgaard S."/>
            <person name="Isbrandt T."/>
            <person name="Kuo A."/>
            <person name="Sato A."/>
            <person name="Lyhne E.K."/>
            <person name="Kogle M.E."/>
            <person name="Wiebenga A."/>
            <person name="Kun R.S."/>
            <person name="Lubbers R.J."/>
            <person name="Makela M.R."/>
            <person name="Barry K."/>
            <person name="Chovatia M."/>
            <person name="Clum A."/>
            <person name="Daum C."/>
            <person name="Haridas S."/>
            <person name="He G."/>
            <person name="LaButti K."/>
            <person name="Lipzen A."/>
            <person name="Mondo S."/>
            <person name="Riley R."/>
            <person name="Salamov A."/>
            <person name="Simmons B.A."/>
            <person name="Magnuson J.K."/>
            <person name="Henrissat B."/>
            <person name="Mortensen U.H."/>
            <person name="Larsen T.O."/>
            <person name="Devries R.P."/>
            <person name="Grigoriev I.V."/>
            <person name="Machida M."/>
            <person name="Baker S.E."/>
            <person name="Andersen M.R."/>
        </authorList>
    </citation>
    <scope>NUCLEOTIDE SEQUENCE [LARGE SCALE GENOMIC DNA]</scope>
    <source>
        <strain evidence="1 2">CBS 117626</strain>
    </source>
</reference>
<dbReference type="PANTHER" id="PTHR34861:SF11">
    <property type="entry name" value="CYCLASE"/>
    <property type="match status" value="1"/>
</dbReference>
<organism evidence="1 2">
    <name type="scientific">Aspergillus tamarii</name>
    <dbReference type="NCBI Taxonomy" id="41984"/>
    <lineage>
        <taxon>Eukaryota</taxon>
        <taxon>Fungi</taxon>
        <taxon>Dikarya</taxon>
        <taxon>Ascomycota</taxon>
        <taxon>Pezizomycotina</taxon>
        <taxon>Eurotiomycetes</taxon>
        <taxon>Eurotiomycetidae</taxon>
        <taxon>Eurotiales</taxon>
        <taxon>Aspergillaceae</taxon>
        <taxon>Aspergillus</taxon>
        <taxon>Aspergillus subgen. Circumdati</taxon>
    </lineage>
</organism>
<dbReference type="EMBL" id="ML738782">
    <property type="protein sequence ID" value="KAE8156074.1"/>
    <property type="molecule type" value="Genomic_DNA"/>
</dbReference>
<sequence>MGWTPTLLAASSRRGKSCLLPTAEIQDRSNNHIGIHFWAQMGIAGRGILRDYASYSDRKGMNFNSFTLHEVKLAEIQEIVRECNITIQKGDLLFLRVGITCDWDMKMSVAEKTEYTTKPVPELAAA</sequence>
<evidence type="ECO:0000313" key="2">
    <source>
        <dbReference type="Proteomes" id="UP000326950"/>
    </source>
</evidence>
<dbReference type="OrthoDB" id="10410480at2759"/>
<gene>
    <name evidence="1" type="ORF">BDV40DRAFT_306439</name>
</gene>
<proteinExistence type="predicted"/>
<dbReference type="PANTHER" id="PTHR34861">
    <property type="match status" value="1"/>
</dbReference>
<dbReference type="GO" id="GO:0004061">
    <property type="term" value="F:arylformamidase activity"/>
    <property type="evidence" value="ECO:0007669"/>
    <property type="project" value="InterPro"/>
</dbReference>
<dbReference type="GO" id="GO:0019441">
    <property type="term" value="P:L-tryptophan catabolic process to kynurenine"/>
    <property type="evidence" value="ECO:0007669"/>
    <property type="project" value="InterPro"/>
</dbReference>
<dbReference type="AlphaFoldDB" id="A0A5N6UBW6"/>
<dbReference type="Gene3D" id="3.50.30.50">
    <property type="entry name" value="Putative cyclase"/>
    <property type="match status" value="1"/>
</dbReference>
<dbReference type="Proteomes" id="UP000326950">
    <property type="component" value="Unassembled WGS sequence"/>
</dbReference>
<accession>A0A5N6UBW6</accession>